<feature type="transmembrane region" description="Helical" evidence="9">
    <location>
        <begin position="649"/>
        <end position="671"/>
    </location>
</feature>
<dbReference type="Pfam" id="PF01496">
    <property type="entry name" value="V_ATPase_I"/>
    <property type="match status" value="1"/>
</dbReference>
<feature type="transmembrane region" description="Helical" evidence="9">
    <location>
        <begin position="546"/>
        <end position="564"/>
    </location>
</feature>
<keyword evidence="12" id="KW-1185">Reference proteome</keyword>
<dbReference type="OMA" id="FYLWFFL"/>
<sequence>MGTLWRSQEMGRAKLFVPSEVSYEVVSALGDIGLVQFIDANPDLNAFQRKFVNEVRRCDEMERKLRFFESEIEKLKLEINGAEEAASMPAPDMKGMHSMEAEFDRLEREMKEINNNEQVLKKQNLELTELHEILNRTAMFFDEAESATAALSADTADSSNTPLLEADERSGQLAFVTGVIARERVPGFERLLWRACRGNVFLRRVPIDEPVHDPTTGDEIHKEVFIVFYQGEQLGNRVKKICEGYDATIYPCPNLPSKRRELREGVKTRILDLQNVLHRTEDHRRHVLSTIAFKLGGWIVQVKKIKAIFHTMNKFNVDGTRKSLIAEVWYPLARVDEIQHALRVGTSRAGSDMQAILNDIPHDSKPPTAYFTTKFTRGFQSIVDAYGVATYREVNPGPFTIITFPFLFAVMFGDLGHGFLMMLVALMLVLKEKSLKNFDGGEIWDTMFNGRYIILLMGLFSMYTGFVYNDIFSKALSFGSGWSISEEEIPMNITGSATLELRAPYLDLNGTLHNGDLRHAYAFGIDPMWQVSENKLTFTNSYKMKLSVILGVLQMLFGVVLSLFNHRFFKKSLRIWHEFIPQTLFLSCIFGYLVICILYKWSTPLDDFPNQSAPSLLIMLINMFLRFGLPPPKEQVLYGDKEGNLQGKVQMALVVIAVVCVPWMLLTRPLILRSRQKRREREAEARVRAGMLQGSDDDHDDGHGDEEHSFGEMMVHQAIHTIEFCLGCISNTASYLRLWALSLAHAQLSEVLWDMVLHNGFTSWYLLFCAFAVWAVLTIGVLLIMEGLSAFLHALRLHWVEFQNKFYDGNGYLFTPFHFERVLKGQDDDAA</sequence>
<feature type="coiled-coil region" evidence="10">
    <location>
        <begin position="58"/>
        <end position="130"/>
    </location>
</feature>
<dbReference type="OrthoDB" id="10264220at2759"/>
<comment type="similarity">
    <text evidence="2 9">Belongs to the V-ATPase 116 kDa subunit family.</text>
</comment>
<proteinExistence type="inferred from homology"/>
<dbReference type="EMBL" id="GL832969">
    <property type="protein sequence ID" value="EGD74630.1"/>
    <property type="molecule type" value="Genomic_DNA"/>
</dbReference>
<evidence type="ECO:0000256" key="7">
    <source>
        <dbReference type="ARBA" id="ARBA00023065"/>
    </source>
</evidence>
<dbReference type="GeneID" id="16073460"/>
<dbReference type="STRING" id="946362.F2UDD5"/>
<dbReference type="Proteomes" id="UP000007799">
    <property type="component" value="Unassembled WGS sequence"/>
</dbReference>
<feature type="transmembrane region" description="Helical" evidence="9">
    <location>
        <begin position="450"/>
        <end position="468"/>
    </location>
</feature>
<feature type="transmembrane region" description="Helical" evidence="9">
    <location>
        <begin position="764"/>
        <end position="785"/>
    </location>
</feature>
<keyword evidence="7 9" id="KW-0406">Ion transport</keyword>
<keyword evidence="8 9" id="KW-0472">Membrane</keyword>
<dbReference type="KEGG" id="sre:PTSG_05994"/>
<comment type="subcellular location">
    <subcellularLocation>
        <location evidence="1">Membrane</location>
        <topology evidence="1">Multi-pass membrane protein</topology>
    </subcellularLocation>
</comment>
<keyword evidence="10" id="KW-0175">Coiled coil</keyword>
<evidence type="ECO:0000313" key="11">
    <source>
        <dbReference type="EMBL" id="EGD74630.1"/>
    </source>
</evidence>
<keyword evidence="6 9" id="KW-1133">Transmembrane helix</keyword>
<dbReference type="AlphaFoldDB" id="F2UDD5"/>
<evidence type="ECO:0000313" key="12">
    <source>
        <dbReference type="Proteomes" id="UP000007799"/>
    </source>
</evidence>
<dbReference type="GO" id="GO:0005886">
    <property type="term" value="C:plasma membrane"/>
    <property type="evidence" value="ECO:0007669"/>
    <property type="project" value="TreeGrafter"/>
</dbReference>
<dbReference type="GO" id="GO:0000220">
    <property type="term" value="C:vacuolar proton-transporting V-type ATPase, V0 domain"/>
    <property type="evidence" value="ECO:0007669"/>
    <property type="project" value="InterPro"/>
</dbReference>
<dbReference type="GO" id="GO:0046961">
    <property type="term" value="F:proton-transporting ATPase activity, rotational mechanism"/>
    <property type="evidence" value="ECO:0007669"/>
    <property type="project" value="InterPro"/>
</dbReference>
<organism evidence="12">
    <name type="scientific">Salpingoeca rosetta (strain ATCC 50818 / BSB-021)</name>
    <dbReference type="NCBI Taxonomy" id="946362"/>
    <lineage>
        <taxon>Eukaryota</taxon>
        <taxon>Choanoflagellata</taxon>
        <taxon>Craspedida</taxon>
        <taxon>Salpingoecidae</taxon>
        <taxon>Salpingoeca</taxon>
    </lineage>
</organism>
<keyword evidence="5 9" id="KW-0375">Hydrogen ion transport</keyword>
<feature type="transmembrane region" description="Helical" evidence="9">
    <location>
        <begin position="406"/>
        <end position="430"/>
    </location>
</feature>
<evidence type="ECO:0000256" key="9">
    <source>
        <dbReference type="RuleBase" id="RU361189"/>
    </source>
</evidence>
<dbReference type="GO" id="GO:0051117">
    <property type="term" value="F:ATPase binding"/>
    <property type="evidence" value="ECO:0007669"/>
    <property type="project" value="TreeGrafter"/>
</dbReference>
<keyword evidence="3 9" id="KW-0813">Transport</keyword>
<feature type="transmembrane region" description="Helical" evidence="9">
    <location>
        <begin position="584"/>
        <end position="601"/>
    </location>
</feature>
<dbReference type="PANTHER" id="PTHR11629:SF63">
    <property type="entry name" value="V-TYPE PROTON ATPASE SUBUNIT A"/>
    <property type="match status" value="1"/>
</dbReference>
<evidence type="ECO:0000256" key="8">
    <source>
        <dbReference type="ARBA" id="ARBA00023136"/>
    </source>
</evidence>
<dbReference type="InParanoid" id="F2UDD5"/>
<dbReference type="GO" id="GO:0007035">
    <property type="term" value="P:vacuolar acidification"/>
    <property type="evidence" value="ECO:0007669"/>
    <property type="project" value="TreeGrafter"/>
</dbReference>
<protein>
    <recommendedName>
        <fullName evidence="9">V-type proton ATPase subunit a</fullName>
    </recommendedName>
</protein>
<name>F2UDD5_SALR5</name>
<evidence type="ECO:0000256" key="2">
    <source>
        <dbReference type="ARBA" id="ARBA00009904"/>
    </source>
</evidence>
<dbReference type="FunCoup" id="F2UDD5">
    <property type="interactions" value="1580"/>
</dbReference>
<dbReference type="InterPro" id="IPR002490">
    <property type="entry name" value="V-ATPase_116kDa_su"/>
</dbReference>
<gene>
    <name evidence="11" type="ORF">PTSG_05994</name>
</gene>
<evidence type="ECO:0000256" key="1">
    <source>
        <dbReference type="ARBA" id="ARBA00004141"/>
    </source>
</evidence>
<dbReference type="PIRSF" id="PIRSF001293">
    <property type="entry name" value="ATP6V0A1"/>
    <property type="match status" value="1"/>
</dbReference>
<evidence type="ECO:0000256" key="5">
    <source>
        <dbReference type="ARBA" id="ARBA00022781"/>
    </source>
</evidence>
<evidence type="ECO:0000256" key="10">
    <source>
        <dbReference type="SAM" id="Coils"/>
    </source>
</evidence>
<keyword evidence="4 9" id="KW-0812">Transmembrane</keyword>
<evidence type="ECO:0000256" key="4">
    <source>
        <dbReference type="ARBA" id="ARBA00022692"/>
    </source>
</evidence>
<accession>F2UDD5</accession>
<comment type="function">
    <text evidence="9">Essential component of the vacuolar proton pump (V-ATPase), a multimeric enzyme that catalyzes the translocation of protons across the membranes. Required for assembly and activity of the V-ATPase.</text>
</comment>
<dbReference type="RefSeq" id="XP_004992887.1">
    <property type="nucleotide sequence ID" value="XM_004992830.1"/>
</dbReference>
<reference evidence="11" key="1">
    <citation type="submission" date="2009-08" db="EMBL/GenBank/DDBJ databases">
        <title>Annotation of Salpingoeca rosetta.</title>
        <authorList>
            <consortium name="The Broad Institute Genome Sequencing Platform"/>
            <person name="Russ C."/>
            <person name="Cuomo C."/>
            <person name="Burger G."/>
            <person name="Gray M.W."/>
            <person name="Holland P.W.H."/>
            <person name="King N."/>
            <person name="Lang F.B.F."/>
            <person name="Roger A.J."/>
            <person name="Ruiz-Trillo I."/>
            <person name="Young S.K."/>
            <person name="Zeng Q."/>
            <person name="Gargeya S."/>
            <person name="Alvarado L."/>
            <person name="Berlin A."/>
            <person name="Chapman S.B."/>
            <person name="Chen Z."/>
            <person name="Freedman E."/>
            <person name="Gellesch M."/>
            <person name="Goldberg J."/>
            <person name="Griggs A."/>
            <person name="Gujja S."/>
            <person name="Heilman E."/>
            <person name="Heiman D."/>
            <person name="Howarth C."/>
            <person name="Mehta T."/>
            <person name="Neiman D."/>
            <person name="Pearson M."/>
            <person name="Roberts A."/>
            <person name="Saif S."/>
            <person name="Shea T."/>
            <person name="Shenoy N."/>
            <person name="Sisk P."/>
            <person name="Stolte C."/>
            <person name="Sykes S."/>
            <person name="White J."/>
            <person name="Yandava C."/>
            <person name="Haas B."/>
            <person name="Nusbaum C."/>
            <person name="Birren B."/>
        </authorList>
    </citation>
    <scope>NUCLEOTIDE SEQUENCE [LARGE SCALE GENOMIC DNA]</scope>
    <source>
        <strain evidence="11">ATCC 50818</strain>
    </source>
</reference>
<evidence type="ECO:0000256" key="3">
    <source>
        <dbReference type="ARBA" id="ARBA00022448"/>
    </source>
</evidence>
<dbReference type="eggNOG" id="KOG2189">
    <property type="taxonomic scope" value="Eukaryota"/>
</dbReference>
<dbReference type="InterPro" id="IPR026028">
    <property type="entry name" value="V-type_ATPase_116kDa_su_euka"/>
</dbReference>
<dbReference type="PANTHER" id="PTHR11629">
    <property type="entry name" value="VACUOLAR PROTON ATPASES"/>
    <property type="match status" value="1"/>
</dbReference>
<evidence type="ECO:0000256" key="6">
    <source>
        <dbReference type="ARBA" id="ARBA00022989"/>
    </source>
</evidence>